<dbReference type="Gene3D" id="3.20.20.70">
    <property type="entry name" value="Aldolase class I"/>
    <property type="match status" value="1"/>
</dbReference>
<dbReference type="Proteomes" id="UP000196759">
    <property type="component" value="Chromosome"/>
</dbReference>
<feature type="domain" description="Radical SAM core" evidence="5">
    <location>
        <begin position="1"/>
        <end position="222"/>
    </location>
</feature>
<evidence type="ECO:0000256" key="3">
    <source>
        <dbReference type="ARBA" id="ARBA00023004"/>
    </source>
</evidence>
<dbReference type="InterPro" id="IPR013785">
    <property type="entry name" value="Aldolase_TIM"/>
</dbReference>
<gene>
    <name evidence="6" type="ORF">CBG50_05155</name>
</gene>
<dbReference type="CDD" id="cd01335">
    <property type="entry name" value="Radical_SAM"/>
    <property type="match status" value="1"/>
</dbReference>
<dbReference type="GO" id="GO:0003824">
    <property type="term" value="F:catalytic activity"/>
    <property type="evidence" value="ECO:0007669"/>
    <property type="project" value="InterPro"/>
</dbReference>
<evidence type="ECO:0000313" key="6">
    <source>
        <dbReference type="EMBL" id="ASC02752.1"/>
    </source>
</evidence>
<reference evidence="6 7" key="1">
    <citation type="submission" date="2017-06" db="EMBL/GenBank/DDBJ databases">
        <title>Draft genome sequence of Fusobacterium nucleatum subsp. polymorphum KCOM 1260 (=ChDC F218).</title>
        <authorList>
            <person name="Kook J.-K."/>
            <person name="Park S.-N."/>
            <person name="Lim Y.K."/>
            <person name="Roh H."/>
        </authorList>
    </citation>
    <scope>NUCLEOTIDE SEQUENCE [LARGE SCALE GENOMIC DNA]</scope>
    <source>
        <strain evidence="7">KCOM 1260 (ChDC F218)</strain>
    </source>
</reference>
<evidence type="ECO:0000256" key="1">
    <source>
        <dbReference type="ARBA" id="ARBA00022691"/>
    </source>
</evidence>
<dbReference type="PROSITE" id="PS51918">
    <property type="entry name" value="RADICAL_SAM"/>
    <property type="match status" value="1"/>
</dbReference>
<dbReference type="Pfam" id="PF04055">
    <property type="entry name" value="Radical_SAM"/>
    <property type="match status" value="1"/>
</dbReference>
<keyword evidence="4" id="KW-0411">Iron-sulfur</keyword>
<dbReference type="PANTHER" id="PTHR11228:SF7">
    <property type="entry name" value="PQQA PEPTIDE CYCLASE"/>
    <property type="match status" value="1"/>
</dbReference>
<keyword evidence="2" id="KW-0479">Metal-binding</keyword>
<dbReference type="PANTHER" id="PTHR11228">
    <property type="entry name" value="RADICAL SAM DOMAIN PROTEIN"/>
    <property type="match status" value="1"/>
</dbReference>
<evidence type="ECO:0000313" key="7">
    <source>
        <dbReference type="Proteomes" id="UP000196759"/>
    </source>
</evidence>
<dbReference type="GO" id="GO:0046872">
    <property type="term" value="F:metal ion binding"/>
    <property type="evidence" value="ECO:0007669"/>
    <property type="project" value="UniProtKB-KW"/>
</dbReference>
<sequence length="320" mass="36368">MLTYDLKVGYSCNNRCKHCVIDDSKDMLLNKAVSIDLTTNECMEQIDEMLKKRITSIVLTGGEVTIRKDFSELIKKCVDSNLLITVQTNGRKLNDIKIINAIKDVKNIKFVIALHGKSAKTHDAITQVRGSFIETCQGIKKMCLLGKNVILKIVISKINMLELPEIIKLASNLGVKYICFAFPHGHGAARKNFSEIIPTYSELKEILREMINIATQEKINIEFEAIPFCIIPYAMQLVGELKYLEGNTMCTQVREDTFDWEKVRKSIKRKGSNCINCDMDSFCEGPWSEYVETFGTNELIPVKLPVKSKRLIYKALNKKI</sequence>
<organism evidence="6 7">
    <name type="scientific">Fusobacterium nucleatum subsp. polymorphum</name>
    <name type="common">Fusobacterium polymorphum</name>
    <dbReference type="NCBI Taxonomy" id="76857"/>
    <lineage>
        <taxon>Bacteria</taxon>
        <taxon>Fusobacteriati</taxon>
        <taxon>Fusobacteriota</taxon>
        <taxon>Fusobacteriia</taxon>
        <taxon>Fusobacteriales</taxon>
        <taxon>Fusobacteriaceae</taxon>
        <taxon>Fusobacterium</taxon>
    </lineage>
</organism>
<evidence type="ECO:0000256" key="4">
    <source>
        <dbReference type="ARBA" id="ARBA00023014"/>
    </source>
</evidence>
<dbReference type="SFLD" id="SFLDS00029">
    <property type="entry name" value="Radical_SAM"/>
    <property type="match status" value="1"/>
</dbReference>
<keyword evidence="7" id="KW-1185">Reference proteome</keyword>
<dbReference type="InterPro" id="IPR050377">
    <property type="entry name" value="Radical_SAM_PqqE_MftC-like"/>
</dbReference>
<keyword evidence="3" id="KW-0408">Iron</keyword>
<dbReference type="GO" id="GO:0051539">
    <property type="term" value="F:4 iron, 4 sulfur cluster binding"/>
    <property type="evidence" value="ECO:0007669"/>
    <property type="project" value="UniProtKB-KW"/>
</dbReference>
<evidence type="ECO:0000256" key="2">
    <source>
        <dbReference type="ARBA" id="ARBA00022723"/>
    </source>
</evidence>
<dbReference type="SUPFAM" id="SSF102114">
    <property type="entry name" value="Radical SAM enzymes"/>
    <property type="match status" value="1"/>
</dbReference>
<proteinExistence type="predicted"/>
<protein>
    <recommendedName>
        <fullName evidence="5">Radical SAM core domain-containing protein</fullName>
    </recommendedName>
</protein>
<evidence type="ECO:0000259" key="5">
    <source>
        <dbReference type="PROSITE" id="PS51918"/>
    </source>
</evidence>
<keyword evidence="1" id="KW-0949">S-adenosyl-L-methionine</keyword>
<dbReference type="SFLD" id="SFLDG01067">
    <property type="entry name" value="SPASM/twitch_domain_containing"/>
    <property type="match status" value="1"/>
</dbReference>
<dbReference type="RefSeq" id="WP_088337116.1">
    <property type="nucleotide sequence ID" value="NZ_CP021934.1"/>
</dbReference>
<name>A0A1Z3CIM9_FUSNP</name>
<dbReference type="AlphaFoldDB" id="A0A1Z3CIM9"/>
<dbReference type="InterPro" id="IPR058240">
    <property type="entry name" value="rSAM_sf"/>
</dbReference>
<dbReference type="EMBL" id="CP021934">
    <property type="protein sequence ID" value="ASC02752.1"/>
    <property type="molecule type" value="Genomic_DNA"/>
</dbReference>
<accession>A0A1Z3CIM9</accession>
<dbReference type="InterPro" id="IPR007197">
    <property type="entry name" value="rSAM"/>
</dbReference>